<dbReference type="OrthoDB" id="4774939at2"/>
<evidence type="ECO:0000313" key="2">
    <source>
        <dbReference type="Proteomes" id="UP000292027"/>
    </source>
</evidence>
<comment type="caution">
    <text evidence="1">The sequence shown here is derived from an EMBL/GenBank/DDBJ whole genome shotgun (WGS) entry which is preliminary data.</text>
</comment>
<dbReference type="RefSeq" id="WP_157997120.1">
    <property type="nucleotide sequence ID" value="NZ_SHKR01000013.1"/>
</dbReference>
<keyword evidence="2" id="KW-1185">Reference proteome</keyword>
<protein>
    <submittedName>
        <fullName evidence="1">Uncharacterized protein</fullName>
    </submittedName>
</protein>
<gene>
    <name evidence="1" type="ORF">EV645_4275</name>
</gene>
<sequence length="49" mass="5370">MTEIVTPDRDLLARAVHTFLKTDADTNLYDSAGGGLATQGPTVNYWFLL</sequence>
<name>A0A4Q7WUI1_9ACTN</name>
<proteinExistence type="predicted"/>
<accession>A0A4Q7WUI1</accession>
<organism evidence="1 2">
    <name type="scientific">Kribbella rubisoli</name>
    <dbReference type="NCBI Taxonomy" id="3075929"/>
    <lineage>
        <taxon>Bacteria</taxon>
        <taxon>Bacillati</taxon>
        <taxon>Actinomycetota</taxon>
        <taxon>Actinomycetes</taxon>
        <taxon>Propionibacteriales</taxon>
        <taxon>Kribbellaceae</taxon>
        <taxon>Kribbella</taxon>
    </lineage>
</organism>
<dbReference type="EMBL" id="SHKR01000013">
    <property type="protein sequence ID" value="RZU13435.1"/>
    <property type="molecule type" value="Genomic_DNA"/>
</dbReference>
<reference evidence="1 2" key="1">
    <citation type="journal article" date="2015" name="Stand. Genomic Sci.">
        <title>Genomic Encyclopedia of Bacterial and Archaeal Type Strains, Phase III: the genomes of soil and plant-associated and newly described type strains.</title>
        <authorList>
            <person name="Whitman W.B."/>
            <person name="Woyke T."/>
            <person name="Klenk H.P."/>
            <person name="Zhou Y."/>
            <person name="Lilburn T.G."/>
            <person name="Beck B.J."/>
            <person name="De Vos P."/>
            <person name="Vandamme P."/>
            <person name="Eisen J.A."/>
            <person name="Garrity G."/>
            <person name="Hugenholtz P."/>
            <person name="Kyrpides N.C."/>
        </authorList>
    </citation>
    <scope>NUCLEOTIDE SEQUENCE [LARGE SCALE GENOMIC DNA]</scope>
    <source>
        <strain evidence="1 2">VKM Ac-2540</strain>
    </source>
</reference>
<dbReference type="Proteomes" id="UP000292027">
    <property type="component" value="Unassembled WGS sequence"/>
</dbReference>
<evidence type="ECO:0000313" key="1">
    <source>
        <dbReference type="EMBL" id="RZU13435.1"/>
    </source>
</evidence>
<dbReference type="AlphaFoldDB" id="A0A4Q7WUI1"/>